<reference evidence="1" key="1">
    <citation type="submission" date="2021-03" db="EMBL/GenBank/DDBJ databases">
        <title>Evolutionary priming and transition to the ectomycorrhizal habit in an iconic lineage of mushroom-forming fungi: is preadaptation a requirement?</title>
        <authorList>
            <consortium name="DOE Joint Genome Institute"/>
            <person name="Looney B.P."/>
            <person name="Miyauchi S."/>
            <person name="Morin E."/>
            <person name="Drula E."/>
            <person name="Courty P.E."/>
            <person name="Chicoki N."/>
            <person name="Fauchery L."/>
            <person name="Kohler A."/>
            <person name="Kuo A."/>
            <person name="LaButti K."/>
            <person name="Pangilinan J."/>
            <person name="Lipzen A."/>
            <person name="Riley R."/>
            <person name="Andreopoulos W."/>
            <person name="He G."/>
            <person name="Johnson J."/>
            <person name="Barry K.W."/>
            <person name="Grigoriev I.V."/>
            <person name="Nagy L."/>
            <person name="Hibbett D."/>
            <person name="Henrissat B."/>
            <person name="Matheny P.B."/>
            <person name="Labbe J."/>
            <person name="Martin A.F."/>
        </authorList>
    </citation>
    <scope>NUCLEOTIDE SEQUENCE</scope>
    <source>
        <strain evidence="1">BPL698</strain>
    </source>
</reference>
<dbReference type="EMBL" id="JAGFNK010001229">
    <property type="protein sequence ID" value="KAI9433425.1"/>
    <property type="molecule type" value="Genomic_DNA"/>
</dbReference>
<keyword evidence="2" id="KW-1185">Reference proteome</keyword>
<organism evidence="1 2">
    <name type="scientific">Russula earlei</name>
    <dbReference type="NCBI Taxonomy" id="71964"/>
    <lineage>
        <taxon>Eukaryota</taxon>
        <taxon>Fungi</taxon>
        <taxon>Dikarya</taxon>
        <taxon>Basidiomycota</taxon>
        <taxon>Agaricomycotina</taxon>
        <taxon>Agaricomycetes</taxon>
        <taxon>Russulales</taxon>
        <taxon>Russulaceae</taxon>
        <taxon>Russula</taxon>
    </lineage>
</organism>
<proteinExistence type="predicted"/>
<protein>
    <submittedName>
        <fullName evidence="1">Uncharacterized protein</fullName>
    </submittedName>
</protein>
<evidence type="ECO:0000313" key="2">
    <source>
        <dbReference type="Proteomes" id="UP001207468"/>
    </source>
</evidence>
<comment type="caution">
    <text evidence="1">The sequence shown here is derived from an EMBL/GenBank/DDBJ whole genome shotgun (WGS) entry which is preliminary data.</text>
</comment>
<sequence length="221" mass="25671">MSRLEYLCVEFESPRYPESRHPLSLTRSVLSSLTKLVFEGAHQYLEDLLVQIEAPLLGQLKIRFFMDPHFVVPQLHELISYAESFKKCHEATLYISDHEINFRAFRETRDTRSPELFLNIRGGELTQRFSSFAQVFNSSLSLLSTLEQLNFLDDSTQCYKNGIETTQWLQVLALFTSVTDLCLDYRLKPHICRVLEELIEESPTSTPEHFFVRLRAIGICS</sequence>
<accession>A0ACC0TRN7</accession>
<dbReference type="Proteomes" id="UP001207468">
    <property type="component" value="Unassembled WGS sequence"/>
</dbReference>
<gene>
    <name evidence="1" type="ORF">F5148DRAFT_106677</name>
</gene>
<name>A0ACC0TRN7_9AGAM</name>
<evidence type="ECO:0000313" key="1">
    <source>
        <dbReference type="EMBL" id="KAI9433425.1"/>
    </source>
</evidence>